<dbReference type="Proteomes" id="UP000294894">
    <property type="component" value="Chromosome"/>
</dbReference>
<dbReference type="KEGG" id="noy:EXE57_05990"/>
<keyword evidence="2" id="KW-1185">Reference proteome</keyword>
<organism evidence="1 2">
    <name type="scientific">Nocardioides euryhalodurans</name>
    <dbReference type="NCBI Taxonomy" id="2518370"/>
    <lineage>
        <taxon>Bacteria</taxon>
        <taxon>Bacillati</taxon>
        <taxon>Actinomycetota</taxon>
        <taxon>Actinomycetes</taxon>
        <taxon>Propionibacteriales</taxon>
        <taxon>Nocardioidaceae</taxon>
        <taxon>Nocardioides</taxon>
    </lineage>
</organism>
<dbReference type="AlphaFoldDB" id="A0A4P7GQ20"/>
<evidence type="ECO:0000313" key="2">
    <source>
        <dbReference type="Proteomes" id="UP000294894"/>
    </source>
</evidence>
<accession>A0A4P7GQ20</accession>
<gene>
    <name evidence="1" type="ORF">EXE57_05990</name>
</gene>
<reference evidence="1 2" key="1">
    <citation type="submission" date="2019-03" db="EMBL/GenBank/DDBJ databases">
        <title>Three New Species of Nocardioides, Nocardioides euryhalodurans sp. nov., Nocardioides seonyuensis sp. nov. and Nocardioides eburneoflavus sp. nov., Iolated from Soil.</title>
        <authorList>
            <person name="Roh S.G."/>
            <person name="Lee C."/>
            <person name="Kim M.-K."/>
            <person name="Kim S.B."/>
        </authorList>
    </citation>
    <scope>NUCLEOTIDE SEQUENCE [LARGE SCALE GENOMIC DNA]</scope>
    <source>
        <strain evidence="1 2">MMS17-SY117</strain>
    </source>
</reference>
<protein>
    <submittedName>
        <fullName evidence="1">Uncharacterized protein</fullName>
    </submittedName>
</protein>
<dbReference type="EMBL" id="CP038267">
    <property type="protein sequence ID" value="QBR94345.1"/>
    <property type="molecule type" value="Genomic_DNA"/>
</dbReference>
<sequence>MADEPADECSDFSVGDGVAGDGGADPGDCGLDDGLAGGFRCLGRRQAPSRQAVGDGGDFDRRLCDSGAMVAVRPGVVNAVGGAACDGLLAGYLEVGAGCGGHGCCGARAGACDAGLDPVEPVECAFGDEVGCQVGG</sequence>
<name>A0A4P7GQ20_9ACTN</name>
<proteinExistence type="predicted"/>
<evidence type="ECO:0000313" key="1">
    <source>
        <dbReference type="EMBL" id="QBR94345.1"/>
    </source>
</evidence>